<evidence type="ECO:0000256" key="1">
    <source>
        <dbReference type="SAM" id="MobiDB-lite"/>
    </source>
</evidence>
<feature type="compositionally biased region" description="Basic residues" evidence="1">
    <location>
        <begin position="68"/>
        <end position="79"/>
    </location>
</feature>
<protein>
    <submittedName>
        <fullName evidence="2">Uncharacterized protein</fullName>
    </submittedName>
</protein>
<dbReference type="AlphaFoldDB" id="A0A5Y1YER8"/>
<proteinExistence type="predicted"/>
<accession>A0A5Y1YER8</accession>
<sequence length="116" mass="13688">MDMEQLLIPLVKDVMDDKFATKQRAFQQHIRAVESCIDMFGWKKTVDFLNEKMNTHLSINTYKTMVYRSKKKKDKKTNKKLVSNKNLNNPLSNLSKNKPFDYNPIPDKSRIYGDDK</sequence>
<feature type="compositionally biased region" description="Basic and acidic residues" evidence="1">
    <location>
        <begin position="107"/>
        <end position="116"/>
    </location>
</feature>
<feature type="compositionally biased region" description="Low complexity" evidence="1">
    <location>
        <begin position="80"/>
        <end position="97"/>
    </location>
</feature>
<feature type="region of interest" description="Disordered" evidence="1">
    <location>
        <begin position="68"/>
        <end position="116"/>
    </location>
</feature>
<gene>
    <name evidence="2" type="ORF">CTQ69_23080</name>
</gene>
<organism evidence="2">
    <name type="scientific">Salmonella diarizonae</name>
    <dbReference type="NCBI Taxonomy" id="59204"/>
    <lineage>
        <taxon>Bacteria</taxon>
        <taxon>Pseudomonadati</taxon>
        <taxon>Pseudomonadota</taxon>
        <taxon>Gammaproteobacteria</taxon>
        <taxon>Enterobacterales</taxon>
        <taxon>Enterobacteriaceae</taxon>
        <taxon>Salmonella</taxon>
    </lineage>
</organism>
<evidence type="ECO:0000313" key="2">
    <source>
        <dbReference type="EMBL" id="ECC3916800.1"/>
    </source>
</evidence>
<reference evidence="2" key="1">
    <citation type="submission" date="2018-08" db="EMBL/GenBank/DDBJ databases">
        <authorList>
            <person name="Ashton P.M."/>
            <person name="Dallman T."/>
            <person name="Nair S."/>
            <person name="De Pinna E."/>
            <person name="Peters T."/>
            <person name="Grant K."/>
        </authorList>
    </citation>
    <scope>NUCLEOTIDE SEQUENCE [LARGE SCALE GENOMIC DNA]</scope>
    <source>
        <strain evidence="2">294779</strain>
    </source>
</reference>
<comment type="caution">
    <text evidence="2">The sequence shown here is derived from an EMBL/GenBank/DDBJ whole genome shotgun (WGS) entry which is preliminary data.</text>
</comment>
<dbReference type="Proteomes" id="UP000839735">
    <property type="component" value="Unassembled WGS sequence"/>
</dbReference>
<name>A0A5Y1YER8_SALDZ</name>
<dbReference type="EMBL" id="AAIBIC010000038">
    <property type="protein sequence ID" value="ECC3916800.1"/>
    <property type="molecule type" value="Genomic_DNA"/>
</dbReference>